<sequence length="118" mass="12321">MMCCIIAAILYARMLAALRAWAVYWGITRPLPHEHDAPRLLRNLRGAGPPPSAATGAISLSLVVTLALLAVQFGHGPLKQEDQVTMADSEAASAVPRLSQLIGLGGAASEPDQASAQP</sequence>
<name>A0ABT2I3C0_9SPHN</name>
<dbReference type="RefSeq" id="WP_260045294.1">
    <property type="nucleotide sequence ID" value="NZ_JANZXA010000003.1"/>
</dbReference>
<keyword evidence="1" id="KW-0472">Membrane</keyword>
<comment type="caution">
    <text evidence="2">The sequence shown here is derived from an EMBL/GenBank/DDBJ whole genome shotgun (WGS) entry which is preliminary data.</text>
</comment>
<dbReference type="EMBL" id="JANZXA010000003">
    <property type="protein sequence ID" value="MCT2399307.1"/>
    <property type="molecule type" value="Genomic_DNA"/>
</dbReference>
<keyword evidence="1" id="KW-0812">Transmembrane</keyword>
<organism evidence="2 3">
    <name type="scientific">Novosphingobium mangrovi</name>
    <name type="common">ex Huang et al. 2023</name>
    <dbReference type="NCBI Taxonomy" id="2976432"/>
    <lineage>
        <taxon>Bacteria</taxon>
        <taxon>Pseudomonadati</taxon>
        <taxon>Pseudomonadota</taxon>
        <taxon>Alphaproteobacteria</taxon>
        <taxon>Sphingomonadales</taxon>
        <taxon>Sphingomonadaceae</taxon>
        <taxon>Novosphingobium</taxon>
    </lineage>
</organism>
<gene>
    <name evidence="2" type="ORF">NZK81_07090</name>
</gene>
<keyword evidence="1" id="KW-1133">Transmembrane helix</keyword>
<keyword evidence="3" id="KW-1185">Reference proteome</keyword>
<feature type="transmembrane region" description="Helical" evidence="1">
    <location>
        <begin position="53"/>
        <end position="71"/>
    </location>
</feature>
<evidence type="ECO:0000313" key="2">
    <source>
        <dbReference type="EMBL" id="MCT2399307.1"/>
    </source>
</evidence>
<protein>
    <submittedName>
        <fullName evidence="2">Uncharacterized protein</fullName>
    </submittedName>
</protein>
<accession>A0ABT2I3C0</accession>
<dbReference type="Proteomes" id="UP001165583">
    <property type="component" value="Unassembled WGS sequence"/>
</dbReference>
<proteinExistence type="predicted"/>
<reference evidence="2" key="1">
    <citation type="submission" date="2022-09" db="EMBL/GenBank/DDBJ databases">
        <title>Novosphingobium sp. Nov., a polycyclic aromatic hydrocarbon-degrading bacterium isolated form mangrove sediments in HongKong.</title>
        <authorList>
            <person name="Hu Z."/>
        </authorList>
    </citation>
    <scope>NUCLEOTIDE SEQUENCE</scope>
    <source>
        <strain evidence="2">HK4-1</strain>
    </source>
</reference>
<evidence type="ECO:0000256" key="1">
    <source>
        <dbReference type="SAM" id="Phobius"/>
    </source>
</evidence>
<evidence type="ECO:0000313" key="3">
    <source>
        <dbReference type="Proteomes" id="UP001165583"/>
    </source>
</evidence>